<dbReference type="AlphaFoldDB" id="A0A0L9VRB8"/>
<evidence type="ECO:0000313" key="2">
    <source>
        <dbReference type="Proteomes" id="UP000053144"/>
    </source>
</evidence>
<evidence type="ECO:0000313" key="1">
    <source>
        <dbReference type="EMBL" id="KOM57417.1"/>
    </source>
</evidence>
<proteinExistence type="predicted"/>
<protein>
    <submittedName>
        <fullName evidence="1">Uncharacterized protein</fullName>
    </submittedName>
</protein>
<gene>
    <name evidence="1" type="ORF">LR48_Vigan11g045000</name>
</gene>
<sequence>MVQCSLYKIVRSREIAETIRFYGARPFNSGSSSPFGHYKTILMLGHSLQVLNISIGHVFSRPFGQCSTDRSMLGHPVQAYNRSFGQSFQDRSVFIPLEDRSVKALADRSVIFNRSFLNFYLHPIKKPKTLSFCGP</sequence>
<name>A0A0L9VRB8_PHAAN</name>
<dbReference type="Proteomes" id="UP000053144">
    <property type="component" value="Chromosome 11"/>
</dbReference>
<dbReference type="EMBL" id="CM003381">
    <property type="protein sequence ID" value="KOM57417.1"/>
    <property type="molecule type" value="Genomic_DNA"/>
</dbReference>
<organism evidence="1 2">
    <name type="scientific">Phaseolus angularis</name>
    <name type="common">Azuki bean</name>
    <name type="synonym">Vigna angularis</name>
    <dbReference type="NCBI Taxonomy" id="3914"/>
    <lineage>
        <taxon>Eukaryota</taxon>
        <taxon>Viridiplantae</taxon>
        <taxon>Streptophyta</taxon>
        <taxon>Embryophyta</taxon>
        <taxon>Tracheophyta</taxon>
        <taxon>Spermatophyta</taxon>
        <taxon>Magnoliopsida</taxon>
        <taxon>eudicotyledons</taxon>
        <taxon>Gunneridae</taxon>
        <taxon>Pentapetalae</taxon>
        <taxon>rosids</taxon>
        <taxon>fabids</taxon>
        <taxon>Fabales</taxon>
        <taxon>Fabaceae</taxon>
        <taxon>Papilionoideae</taxon>
        <taxon>50 kb inversion clade</taxon>
        <taxon>NPAAA clade</taxon>
        <taxon>indigoferoid/millettioid clade</taxon>
        <taxon>Phaseoleae</taxon>
        <taxon>Vigna</taxon>
    </lineage>
</organism>
<accession>A0A0L9VRB8</accession>
<dbReference type="Gramene" id="KOM57417">
    <property type="protein sequence ID" value="KOM57417"/>
    <property type="gene ID" value="LR48_Vigan11g045000"/>
</dbReference>
<reference evidence="2" key="1">
    <citation type="journal article" date="2015" name="Proc. Natl. Acad. Sci. U.S.A.">
        <title>Genome sequencing of adzuki bean (Vigna angularis) provides insight into high starch and low fat accumulation and domestication.</title>
        <authorList>
            <person name="Yang K."/>
            <person name="Tian Z."/>
            <person name="Chen C."/>
            <person name="Luo L."/>
            <person name="Zhao B."/>
            <person name="Wang Z."/>
            <person name="Yu L."/>
            <person name="Li Y."/>
            <person name="Sun Y."/>
            <person name="Li W."/>
            <person name="Chen Y."/>
            <person name="Li Y."/>
            <person name="Zhang Y."/>
            <person name="Ai D."/>
            <person name="Zhao J."/>
            <person name="Shang C."/>
            <person name="Ma Y."/>
            <person name="Wu B."/>
            <person name="Wang M."/>
            <person name="Gao L."/>
            <person name="Sun D."/>
            <person name="Zhang P."/>
            <person name="Guo F."/>
            <person name="Wang W."/>
            <person name="Li Y."/>
            <person name="Wang J."/>
            <person name="Varshney R.K."/>
            <person name="Wang J."/>
            <person name="Ling H.Q."/>
            <person name="Wan P."/>
        </authorList>
    </citation>
    <scope>NUCLEOTIDE SEQUENCE</scope>
    <source>
        <strain evidence="2">cv. Jingnong 6</strain>
    </source>
</reference>